<dbReference type="InterPro" id="IPR025443">
    <property type="entry name" value="DUF4307"/>
</dbReference>
<reference evidence="2" key="1">
    <citation type="submission" date="2024-05" db="EMBL/GenBank/DDBJ databases">
        <title>30 novel species of actinomycetes from the DSMZ collection.</title>
        <authorList>
            <person name="Nouioui I."/>
        </authorList>
    </citation>
    <scope>NUCLEOTIDE SEQUENCE</scope>
    <source>
        <strain evidence="2">DSM 41529</strain>
    </source>
</reference>
<keyword evidence="1" id="KW-0812">Transmembrane</keyword>
<dbReference type="RefSeq" id="WP_311726258.1">
    <property type="nucleotide sequence ID" value="NZ_JAVRFD010000012.1"/>
</dbReference>
<sequence length="137" mass="14512">MATVREGLPDGRYGRSADQRADRKLKILGAVLGAGFLAMIAWFGYSYITGQQEISGRVIAFKVVSDDAVEVRLEITKDTGTAGVCTLRTLDADHAEVGRKDFTFGKGQGDTVKVVTVRTTGRATTAELVGCDPVSGG</sequence>
<gene>
    <name evidence="2" type="ORF">RND15_24095</name>
</gene>
<name>A0ABU2XIK7_9ACTN</name>
<proteinExistence type="predicted"/>
<keyword evidence="1" id="KW-1133">Transmembrane helix</keyword>
<protein>
    <submittedName>
        <fullName evidence="2">DUF4307 domain-containing protein</fullName>
    </submittedName>
</protein>
<accession>A0ABU2XIK7</accession>
<dbReference type="EMBL" id="JAVRFD010000012">
    <property type="protein sequence ID" value="MDT0545769.1"/>
    <property type="molecule type" value="Genomic_DNA"/>
</dbReference>
<evidence type="ECO:0000313" key="3">
    <source>
        <dbReference type="Proteomes" id="UP001180754"/>
    </source>
</evidence>
<dbReference type="Proteomes" id="UP001180754">
    <property type="component" value="Unassembled WGS sequence"/>
</dbReference>
<dbReference type="Pfam" id="PF14155">
    <property type="entry name" value="DUF4307"/>
    <property type="match status" value="1"/>
</dbReference>
<keyword evidence="3" id="KW-1185">Reference proteome</keyword>
<evidence type="ECO:0000313" key="2">
    <source>
        <dbReference type="EMBL" id="MDT0545769.1"/>
    </source>
</evidence>
<organism evidence="2 3">
    <name type="scientific">Streptomyces lonegramiae</name>
    <dbReference type="NCBI Taxonomy" id="3075524"/>
    <lineage>
        <taxon>Bacteria</taxon>
        <taxon>Bacillati</taxon>
        <taxon>Actinomycetota</taxon>
        <taxon>Actinomycetes</taxon>
        <taxon>Kitasatosporales</taxon>
        <taxon>Streptomycetaceae</taxon>
        <taxon>Streptomyces</taxon>
    </lineage>
</organism>
<comment type="caution">
    <text evidence="2">The sequence shown here is derived from an EMBL/GenBank/DDBJ whole genome shotgun (WGS) entry which is preliminary data.</text>
</comment>
<keyword evidence="1" id="KW-0472">Membrane</keyword>
<evidence type="ECO:0000256" key="1">
    <source>
        <dbReference type="SAM" id="Phobius"/>
    </source>
</evidence>
<feature type="transmembrane region" description="Helical" evidence="1">
    <location>
        <begin position="25"/>
        <end position="45"/>
    </location>
</feature>